<evidence type="ECO:0000256" key="2">
    <source>
        <dbReference type="ARBA" id="ARBA00022603"/>
    </source>
</evidence>
<comment type="similarity">
    <text evidence="1">Belongs to the trimethylamine methyltransferase family.</text>
</comment>
<keyword evidence="3 4" id="KW-0808">Transferase</keyword>
<dbReference type="GO" id="GO:0032259">
    <property type="term" value="P:methylation"/>
    <property type="evidence" value="ECO:0007669"/>
    <property type="project" value="UniProtKB-KW"/>
</dbReference>
<dbReference type="InterPro" id="IPR010426">
    <property type="entry name" value="MTTB_MeTrfase"/>
</dbReference>
<dbReference type="AlphaFoldDB" id="A0A484HMC2"/>
<accession>A0A484HMC2</accession>
<gene>
    <name evidence="4" type="ORF">EPICR_40020</name>
</gene>
<evidence type="ECO:0000313" key="4">
    <source>
        <dbReference type="EMBL" id="VEN74441.1"/>
    </source>
</evidence>
<reference evidence="4" key="1">
    <citation type="submission" date="2019-01" db="EMBL/GenBank/DDBJ databases">
        <authorList>
            <consortium name="Genoscope - CEA"/>
            <person name="William W."/>
        </authorList>
    </citation>
    <scope>NUCLEOTIDE SEQUENCE</scope>
    <source>
        <strain evidence="4">CR-1</strain>
    </source>
</reference>
<dbReference type="Pfam" id="PF06253">
    <property type="entry name" value="MTTB"/>
    <property type="match status" value="1"/>
</dbReference>
<evidence type="ECO:0000256" key="3">
    <source>
        <dbReference type="ARBA" id="ARBA00022679"/>
    </source>
</evidence>
<protein>
    <submittedName>
        <fullName evidence="4">Trimethylamine--corrinoid methyltransferase</fullName>
    </submittedName>
</protein>
<name>A0A484HMC2_9BACT</name>
<dbReference type="InterPro" id="IPR038601">
    <property type="entry name" value="MttB-like_sf"/>
</dbReference>
<dbReference type="GO" id="GO:0015948">
    <property type="term" value="P:methanogenesis"/>
    <property type="evidence" value="ECO:0007669"/>
    <property type="project" value="InterPro"/>
</dbReference>
<proteinExistence type="inferred from homology"/>
<keyword evidence="2 4" id="KW-0489">Methyltransferase</keyword>
<dbReference type="GO" id="GO:0008168">
    <property type="term" value="F:methyltransferase activity"/>
    <property type="evidence" value="ECO:0007669"/>
    <property type="project" value="UniProtKB-KW"/>
</dbReference>
<evidence type="ECO:0000256" key="1">
    <source>
        <dbReference type="ARBA" id="ARBA00007137"/>
    </source>
</evidence>
<dbReference type="Gene3D" id="3.20.20.480">
    <property type="entry name" value="Trimethylamine methyltransferase-like"/>
    <property type="match status" value="1"/>
</dbReference>
<dbReference type="EMBL" id="CAACVI010000034">
    <property type="protein sequence ID" value="VEN74441.1"/>
    <property type="molecule type" value="Genomic_DNA"/>
</dbReference>
<sequence length="392" mass="43291">MDIVEQNFLTRIHEDAKRTLEEVGVRLDSPEIRAIFEDTGLAAYDETLGHLHILPELIDQVLAVTPKREDFFIPENAFGVGGTAPFVYDSQTGELIQPTLDHVIRIAKIVNEADVTQFMARGVLIPNQEVTVMDAITAHCKKPIYVAALTPEGIDHAHEIHCKRGGITVQFSILNSPLNLIESMADPFIECVRKKTPVYVSSMPMAGLSGPYSMSGLLTLTHAEALFGIALTQLISPGNWVVHAGLPSIANIQKNYAVDLGLVSHNIANLLLEKVNKGLNIPSIQTACATSQDKPNKKSEQEAIAGYALMKKYGFHQMRHAFGFLKELVSFSIEKLEKHIDLCEITGAESAPEIEKISYDEKGYEAIVRNGAQANYMRDQHTLENIDKAFVF</sequence>
<organism evidence="4">
    <name type="scientific">uncultured Desulfobacteraceae bacterium</name>
    <dbReference type="NCBI Taxonomy" id="218296"/>
    <lineage>
        <taxon>Bacteria</taxon>
        <taxon>Pseudomonadati</taxon>
        <taxon>Thermodesulfobacteriota</taxon>
        <taxon>Desulfobacteria</taxon>
        <taxon>Desulfobacterales</taxon>
        <taxon>Desulfobacteraceae</taxon>
        <taxon>environmental samples</taxon>
    </lineage>
</organism>